<dbReference type="STRING" id="454130.A0A0U5FRW5"/>
<dbReference type="Proteomes" id="UP000054771">
    <property type="component" value="Unassembled WGS sequence"/>
</dbReference>
<organism evidence="3 4">
    <name type="scientific">Aspergillus calidoustus</name>
    <dbReference type="NCBI Taxonomy" id="454130"/>
    <lineage>
        <taxon>Eukaryota</taxon>
        <taxon>Fungi</taxon>
        <taxon>Dikarya</taxon>
        <taxon>Ascomycota</taxon>
        <taxon>Pezizomycotina</taxon>
        <taxon>Eurotiomycetes</taxon>
        <taxon>Eurotiomycetidae</taxon>
        <taxon>Eurotiales</taxon>
        <taxon>Aspergillaceae</taxon>
        <taxon>Aspergillus</taxon>
        <taxon>Aspergillus subgen. Nidulantes</taxon>
    </lineage>
</organism>
<feature type="transmembrane region" description="Helical" evidence="1">
    <location>
        <begin position="209"/>
        <end position="230"/>
    </location>
</feature>
<accession>A0A0U5FRW5</accession>
<evidence type="ECO:0000313" key="3">
    <source>
        <dbReference type="EMBL" id="CEL02274.1"/>
    </source>
</evidence>
<dbReference type="PANTHER" id="PTHR34502">
    <property type="entry name" value="DUF6594 DOMAIN-CONTAINING PROTEIN-RELATED"/>
    <property type="match status" value="1"/>
</dbReference>
<sequence length="282" mass="31289">MEELGTGRNPSPNLPTGYAQIAYLMALYPEMTIVRRFGYLNSLNFLRLQAQLSDLLVQLRDQQRADSESGDQIRQTFSISFQEMATARDTDSLQYDTMEALGRALAEYAAAVQQKAFFDRLSKPTRREIDSLGSVLTQQGILTEENWLTENREDLVVLAERDHDDRITRSVRGGLLAIFHRVVQVFKRGSPWTVPGTDLSAYAEDKLSLASRILSSVIAAIVPTVGLLALTKIPSKAMCLLFIGGYAIAFSALLAVLTSAKQTDVFILMVSWMTVAVVFVTN</sequence>
<feature type="domain" description="DUF6594" evidence="2">
    <location>
        <begin position="18"/>
        <end position="277"/>
    </location>
</feature>
<dbReference type="EMBL" id="CDMC01000003">
    <property type="protein sequence ID" value="CEL02274.1"/>
    <property type="molecule type" value="Genomic_DNA"/>
</dbReference>
<dbReference type="PANTHER" id="PTHR34502:SF5">
    <property type="entry name" value="DUF6594 DOMAIN-CONTAINING PROTEIN"/>
    <property type="match status" value="1"/>
</dbReference>
<keyword evidence="1" id="KW-0472">Membrane</keyword>
<keyword evidence="4" id="KW-1185">Reference proteome</keyword>
<proteinExistence type="predicted"/>
<dbReference type="InterPro" id="IPR046529">
    <property type="entry name" value="DUF6594"/>
</dbReference>
<name>A0A0U5FRW5_ASPCI</name>
<keyword evidence="1" id="KW-1133">Transmembrane helix</keyword>
<evidence type="ECO:0000256" key="1">
    <source>
        <dbReference type="SAM" id="Phobius"/>
    </source>
</evidence>
<protein>
    <recommendedName>
        <fullName evidence="2">DUF6594 domain-containing protein</fullName>
    </recommendedName>
</protein>
<dbReference type="OMA" id="WRRICVA"/>
<dbReference type="OrthoDB" id="3533814at2759"/>
<feature type="transmembrane region" description="Helical" evidence="1">
    <location>
        <begin position="265"/>
        <end position="281"/>
    </location>
</feature>
<reference evidence="4" key="1">
    <citation type="journal article" date="2016" name="Genome Announc.">
        <title>Draft genome sequences of fungus Aspergillus calidoustus.</title>
        <authorList>
            <person name="Horn F."/>
            <person name="Linde J."/>
            <person name="Mattern D.J."/>
            <person name="Walther G."/>
            <person name="Guthke R."/>
            <person name="Scherlach K."/>
            <person name="Martin K."/>
            <person name="Brakhage A.A."/>
            <person name="Petzke L."/>
            <person name="Valiante V."/>
        </authorList>
    </citation>
    <scope>NUCLEOTIDE SEQUENCE [LARGE SCALE GENOMIC DNA]</scope>
    <source>
        <strain evidence="4">SF006504</strain>
    </source>
</reference>
<gene>
    <name evidence="3" type="ORF">ASPCAL03445</name>
</gene>
<feature type="transmembrane region" description="Helical" evidence="1">
    <location>
        <begin position="237"/>
        <end position="259"/>
    </location>
</feature>
<evidence type="ECO:0000313" key="4">
    <source>
        <dbReference type="Proteomes" id="UP000054771"/>
    </source>
</evidence>
<evidence type="ECO:0000259" key="2">
    <source>
        <dbReference type="Pfam" id="PF20237"/>
    </source>
</evidence>
<keyword evidence="1" id="KW-0812">Transmembrane</keyword>
<dbReference type="Pfam" id="PF20237">
    <property type="entry name" value="DUF6594"/>
    <property type="match status" value="1"/>
</dbReference>
<dbReference type="AlphaFoldDB" id="A0A0U5FRW5"/>